<proteinExistence type="predicted"/>
<evidence type="ECO:0000259" key="1">
    <source>
        <dbReference type="PROSITE" id="PS50943"/>
    </source>
</evidence>
<dbReference type="RefSeq" id="WP_378536995.1">
    <property type="nucleotide sequence ID" value="NZ_JBHSBH010000015.1"/>
</dbReference>
<dbReference type="Gene3D" id="1.10.260.40">
    <property type="entry name" value="lambda repressor-like DNA-binding domains"/>
    <property type="match status" value="1"/>
</dbReference>
<dbReference type="Pfam" id="PF13560">
    <property type="entry name" value="HTH_31"/>
    <property type="match status" value="1"/>
</dbReference>
<comment type="caution">
    <text evidence="2">The sequence shown here is derived from an EMBL/GenBank/DDBJ whole genome shotgun (WGS) entry which is preliminary data.</text>
</comment>
<organism evidence="2 3">
    <name type="scientific">Nocardiopsis sediminis</name>
    <dbReference type="NCBI Taxonomy" id="1778267"/>
    <lineage>
        <taxon>Bacteria</taxon>
        <taxon>Bacillati</taxon>
        <taxon>Actinomycetota</taxon>
        <taxon>Actinomycetes</taxon>
        <taxon>Streptosporangiales</taxon>
        <taxon>Nocardiopsidaceae</taxon>
        <taxon>Nocardiopsis</taxon>
    </lineage>
</organism>
<dbReference type="SUPFAM" id="SSF47413">
    <property type="entry name" value="lambda repressor-like DNA-binding domains"/>
    <property type="match status" value="1"/>
</dbReference>
<dbReference type="Proteomes" id="UP001595847">
    <property type="component" value="Unassembled WGS sequence"/>
</dbReference>
<feature type="domain" description="HTH cro/C1-type" evidence="1">
    <location>
        <begin position="10"/>
        <end position="70"/>
    </location>
</feature>
<gene>
    <name evidence="2" type="ORF">ACFOVU_23330</name>
</gene>
<sequence>MSFEPLPGMLRRLRASRGWSQARLARALCESAGRPTVTRHDVSRWERGKRVPRDWLPSLADVLGVAVETLERATATESGPVPAEALSVLLPPSQAVPVPHATTGRRVGRTTADDLATRAHGLRLADDVLAGGDLIGPAFRELDSAVRVVRESTHSDAVRAALLTSLAEIAQIAGWVASDAADPRAESTYRLGLDAAREAGDTALAAQLAGSLAYHLTNNGRLDDGVALAVAAVAEAGPEAPGKTRALFHDRAAWAHTQAGDEQAAMRSLDAAHEALTDGSGDAPAWAYWVNEDELRIMDARVFTELRRPLRAVPLLTDVLQGYPATLMRERALYESWLAVAYADANEPEHAARVATRVIGLSGEVASARTSDRVRVVLSRLTEYGEVPEVREVLEYART</sequence>
<evidence type="ECO:0000313" key="2">
    <source>
        <dbReference type="EMBL" id="MFC3998873.1"/>
    </source>
</evidence>
<evidence type="ECO:0000313" key="3">
    <source>
        <dbReference type="Proteomes" id="UP001595847"/>
    </source>
</evidence>
<protein>
    <submittedName>
        <fullName evidence="2">Helix-turn-helix transcriptional regulator</fullName>
    </submittedName>
</protein>
<keyword evidence="3" id="KW-1185">Reference proteome</keyword>
<dbReference type="EMBL" id="JBHSBH010000015">
    <property type="protein sequence ID" value="MFC3998873.1"/>
    <property type="molecule type" value="Genomic_DNA"/>
</dbReference>
<accession>A0ABV8FUB2</accession>
<dbReference type="InterPro" id="IPR010982">
    <property type="entry name" value="Lambda_DNA-bd_dom_sf"/>
</dbReference>
<dbReference type="InterPro" id="IPR001387">
    <property type="entry name" value="Cro/C1-type_HTH"/>
</dbReference>
<dbReference type="PROSITE" id="PS50943">
    <property type="entry name" value="HTH_CROC1"/>
    <property type="match status" value="1"/>
</dbReference>
<dbReference type="CDD" id="cd00093">
    <property type="entry name" value="HTH_XRE"/>
    <property type="match status" value="1"/>
</dbReference>
<name>A0ABV8FUB2_9ACTN</name>
<dbReference type="SMART" id="SM00530">
    <property type="entry name" value="HTH_XRE"/>
    <property type="match status" value="1"/>
</dbReference>
<reference evidence="3" key="1">
    <citation type="journal article" date="2019" name="Int. J. Syst. Evol. Microbiol.">
        <title>The Global Catalogue of Microorganisms (GCM) 10K type strain sequencing project: providing services to taxonomists for standard genome sequencing and annotation.</title>
        <authorList>
            <consortium name="The Broad Institute Genomics Platform"/>
            <consortium name="The Broad Institute Genome Sequencing Center for Infectious Disease"/>
            <person name="Wu L."/>
            <person name="Ma J."/>
        </authorList>
    </citation>
    <scope>NUCLEOTIDE SEQUENCE [LARGE SCALE GENOMIC DNA]</scope>
    <source>
        <strain evidence="3">TBRC 1826</strain>
    </source>
</reference>